<accession>M6ZS69</accession>
<protein>
    <submittedName>
        <fullName evidence="1">Putative lipoprotein</fullName>
    </submittedName>
</protein>
<reference evidence="1 2" key="1">
    <citation type="submission" date="2013-01" db="EMBL/GenBank/DDBJ databases">
        <authorList>
            <person name="Harkins D.M."/>
            <person name="Durkin A.S."/>
            <person name="Brinkac L.M."/>
            <person name="Haft D.H."/>
            <person name="Selengut J.D."/>
            <person name="Sanka R."/>
            <person name="DePew J."/>
            <person name="Purushe J."/>
            <person name="Picardeau M."/>
            <person name="Werts C."/>
            <person name="Goarant C."/>
            <person name="Vinetz J.M."/>
            <person name="Sutton G.G."/>
            <person name="Nierman W.C."/>
            <person name="Fouts D.E."/>
        </authorList>
    </citation>
    <scope>NUCLEOTIDE SEQUENCE [LARGE SCALE GENOMIC DNA]</scope>
    <source>
        <strain evidence="1 2">200701872</strain>
    </source>
</reference>
<keyword evidence="1" id="KW-0449">Lipoprotein</keyword>
<evidence type="ECO:0000313" key="2">
    <source>
        <dbReference type="Proteomes" id="UP000012117"/>
    </source>
</evidence>
<gene>
    <name evidence="1" type="ORF">LEP1GSC124_2272</name>
</gene>
<dbReference type="EMBL" id="AKWN02000085">
    <property type="protein sequence ID" value="EMP08911.1"/>
    <property type="molecule type" value="Genomic_DNA"/>
</dbReference>
<evidence type="ECO:0000313" key="1">
    <source>
        <dbReference type="EMBL" id="EMP08911.1"/>
    </source>
</evidence>
<organism evidence="1 2">
    <name type="scientific">Leptospira interrogans serovar Pyrogenes str. 200701872</name>
    <dbReference type="NCBI Taxonomy" id="1193029"/>
    <lineage>
        <taxon>Bacteria</taxon>
        <taxon>Pseudomonadati</taxon>
        <taxon>Spirochaetota</taxon>
        <taxon>Spirochaetia</taxon>
        <taxon>Leptospirales</taxon>
        <taxon>Leptospiraceae</taxon>
        <taxon>Leptospira</taxon>
    </lineage>
</organism>
<dbReference type="AlphaFoldDB" id="M6ZS69"/>
<dbReference type="Proteomes" id="UP000012117">
    <property type="component" value="Unassembled WGS sequence"/>
</dbReference>
<comment type="caution">
    <text evidence="1">The sequence shown here is derived from an EMBL/GenBank/DDBJ whole genome shotgun (WGS) entry which is preliminary data.</text>
</comment>
<name>M6ZS69_LEPIR</name>
<sequence>MRTKICIFLSVLVLFTVGCFKFSQWNAVEEAKRNVGVDHYDVSFKEYIESAKNAPITILYDKNNFIVSGINCKELNKLNKKECLFANKFHLKFTLTQKNENGICKEFILLTDENDCVQATLSILDSNFEKIGFFETLETTKRKIDRILAANIILLPELNPKNYVYWSKDATIIIQFFEDYSVNISMLNRNDIFHRIVIQDIKDRELVLQFVKKIKFVYAAHSK</sequence>
<proteinExistence type="predicted"/>
<dbReference type="PROSITE" id="PS51257">
    <property type="entry name" value="PROKAR_LIPOPROTEIN"/>
    <property type="match status" value="1"/>
</dbReference>
<dbReference type="BioCyc" id="LINT1193029:G11R4-3819-MONOMER"/>